<dbReference type="OrthoDB" id="1685145at2"/>
<keyword evidence="5" id="KW-1185">Reference proteome</keyword>
<feature type="domain" description="DUF2460" evidence="1">
    <location>
        <begin position="570"/>
        <end position="771"/>
    </location>
</feature>
<dbReference type="Pfam" id="PF23844">
    <property type="entry name" value="NCTSP_N"/>
    <property type="match status" value="1"/>
</dbReference>
<evidence type="ECO:0000259" key="1">
    <source>
        <dbReference type="Pfam" id="PF09343"/>
    </source>
</evidence>
<sequence>MAYWLASDPAGHETDTIQRFDPRFWTIDFPRPEMATVFTLAPDALRVTCDFQHRDALVGLIWESEDRYDHPLLAYESDRDYGYTTLSFDWQSSAGILPLDRVHGPTLTIEGRDAAGVPRSWYVRLWNYAAGTAVEARITLPFDDLRDGWDGTGERVHPHDIDRMFISLVPPGYDPADHALLAEHGIGQITLRNIRCDGDRSMLGVGDVMVPPHGTGMATAYDDSYNLTPERVVRNIMQLGYRGRVVHYVGMSHYFQLVHAAGGALLVDPAGTICAPCRQWHMAYFASCKAVGLQPVASLSYELFDAHCPGDWKQRAFDGSPALTGWEPPSTLLSPASDAAMRWLQDVAAGFCALFRLRDVPVEFQIGEPWWWIAPGAGICLYDSGIRAIRSDTPEIADLIAPLEVAQRDFLDWAGDMLGRSVIALRDRVLTETGGGAVTHLLLFTPTLLDPERPDLRRALLSDRWRYPAFDRLQLEDYDWLTGGAEALRRNGYAAMDAALGYPVESQDYLAGFVLRPADAERFWRLIDAGLDEATARGVGRTFVWALPQVARDGYVRLPLSPENLVNPFDDVLYPLALGRDAGVSPEFSTSIALTASGHERRNSQWSDARLHYDVGPGIRSHAELGILLEFYRARRGPARGFRLEDPFDFSSSGLTGTPTATDQLIGTSDGLTATFRLVKSYGGGSEPQQRIITRPRAGTIIVSVDGTTSSAWTLEEGGRIVFRDAPPAGAAIRAGFLFDVPVRFAEDRLDITGATFAAGEAPSVPLIELREAV</sequence>
<dbReference type="AlphaFoldDB" id="A0A3N5DKG6"/>
<evidence type="ECO:0000259" key="3">
    <source>
        <dbReference type="Pfam" id="PF23845"/>
    </source>
</evidence>
<accession>A0A3N5DKG6</accession>
<name>A0A3N5DKG6_9SPHN</name>
<reference evidence="4 5" key="1">
    <citation type="submission" date="2018-11" db="EMBL/GenBank/DDBJ databases">
        <title>Erythrobacter spongiae sp. nov., isolated from a marine sponge.</title>
        <authorList>
            <person name="Zhuang L."/>
            <person name="Luo L."/>
        </authorList>
    </citation>
    <scope>NUCLEOTIDE SEQUENCE [LARGE SCALE GENOMIC DNA]</scope>
    <source>
        <strain evidence="4 5">HN-E23</strain>
    </source>
</reference>
<feature type="domain" description="Non-contractile tail sheath TIM barrel" evidence="3">
    <location>
        <begin position="211"/>
        <end position="555"/>
    </location>
</feature>
<evidence type="ECO:0000259" key="2">
    <source>
        <dbReference type="Pfam" id="PF23844"/>
    </source>
</evidence>
<evidence type="ECO:0000313" key="5">
    <source>
        <dbReference type="Proteomes" id="UP000275232"/>
    </source>
</evidence>
<dbReference type="InterPro" id="IPR057122">
    <property type="entry name" value="TIM-barrel_NCTSP"/>
</dbReference>
<dbReference type="Proteomes" id="UP000275232">
    <property type="component" value="Unassembled WGS sequence"/>
</dbReference>
<evidence type="ECO:0000313" key="4">
    <source>
        <dbReference type="EMBL" id="RPF71265.1"/>
    </source>
</evidence>
<dbReference type="InterPro" id="IPR011740">
    <property type="entry name" value="DUF2460"/>
</dbReference>
<dbReference type="Pfam" id="PF23845">
    <property type="entry name" value="TIM-barrel_NCTSP"/>
    <property type="match status" value="1"/>
</dbReference>
<dbReference type="InterPro" id="IPR057102">
    <property type="entry name" value="NCTSP_N"/>
</dbReference>
<feature type="domain" description="Non-contractile tail sheath N-terminal" evidence="2">
    <location>
        <begin position="17"/>
        <end position="206"/>
    </location>
</feature>
<comment type="caution">
    <text evidence="4">The sequence shown here is derived from an EMBL/GenBank/DDBJ whole genome shotgun (WGS) entry which is preliminary data.</text>
</comment>
<proteinExistence type="predicted"/>
<gene>
    <name evidence="4" type="ORF">EG799_06320</name>
</gene>
<dbReference type="NCBIfam" id="TIGR02217">
    <property type="entry name" value="chp_TIGR02217"/>
    <property type="match status" value="1"/>
</dbReference>
<protein>
    <submittedName>
        <fullName evidence="4">TIGR02217 family protein</fullName>
    </submittedName>
</protein>
<dbReference type="EMBL" id="RPFZ01000001">
    <property type="protein sequence ID" value="RPF71265.1"/>
    <property type="molecule type" value="Genomic_DNA"/>
</dbReference>
<organism evidence="4 5">
    <name type="scientific">Aurantiacibacter spongiae</name>
    <dbReference type="NCBI Taxonomy" id="2488860"/>
    <lineage>
        <taxon>Bacteria</taxon>
        <taxon>Pseudomonadati</taxon>
        <taxon>Pseudomonadota</taxon>
        <taxon>Alphaproteobacteria</taxon>
        <taxon>Sphingomonadales</taxon>
        <taxon>Erythrobacteraceae</taxon>
        <taxon>Aurantiacibacter</taxon>
    </lineage>
</organism>
<dbReference type="RefSeq" id="WP_123879546.1">
    <property type="nucleotide sequence ID" value="NZ_RPFZ01000001.1"/>
</dbReference>
<dbReference type="Pfam" id="PF09343">
    <property type="entry name" value="DUF2460"/>
    <property type="match status" value="1"/>
</dbReference>